<comment type="similarity">
    <text evidence="3 11">Belongs to the class-II pyridoxal-phosphate-dependent aminotransferase family. Histidinol-phosphate aminotransferase subfamily.</text>
</comment>
<comment type="pathway">
    <text evidence="2 11">Amino-acid biosynthesis; L-histidine biosynthesis; L-histidine from 5-phospho-alpha-D-ribose 1-diphosphate: step 7/9.</text>
</comment>
<feature type="modified residue" description="N6-(pyridoxal phosphate)lysine" evidence="11">
    <location>
        <position position="229"/>
    </location>
</feature>
<evidence type="ECO:0000256" key="11">
    <source>
        <dbReference type="HAMAP-Rule" id="MF_01023"/>
    </source>
</evidence>
<evidence type="ECO:0000313" key="14">
    <source>
        <dbReference type="Proteomes" id="UP001057291"/>
    </source>
</evidence>
<protein>
    <recommendedName>
        <fullName evidence="11">Histidinol-phosphate aminotransferase</fullName>
        <ecNumber evidence="11">2.6.1.9</ecNumber>
    </recommendedName>
    <alternativeName>
        <fullName evidence="11">Imidazole acetol-phosphate transaminase</fullName>
    </alternativeName>
</protein>
<dbReference type="SUPFAM" id="SSF53383">
    <property type="entry name" value="PLP-dependent transferases"/>
    <property type="match status" value="1"/>
</dbReference>
<keyword evidence="14" id="KW-1185">Reference proteome</keyword>
<dbReference type="AlphaFoldDB" id="A0AAV4LHV1"/>
<gene>
    <name evidence="11 13" type="primary">hisC</name>
    <name evidence="13" type="ORF">DNHGIG_29480</name>
</gene>
<comment type="subunit">
    <text evidence="4 11">Homodimer.</text>
</comment>
<evidence type="ECO:0000256" key="1">
    <source>
        <dbReference type="ARBA" id="ARBA00001933"/>
    </source>
</evidence>
<dbReference type="Pfam" id="PF00155">
    <property type="entry name" value="Aminotran_1_2"/>
    <property type="match status" value="1"/>
</dbReference>
<accession>A0AAV4LHV1</accession>
<comment type="caution">
    <text evidence="13">The sequence shown here is derived from an EMBL/GenBank/DDBJ whole genome shotgun (WGS) entry which is preliminary data.</text>
</comment>
<organism evidence="13 14">
    <name type="scientific">Collibacillus ludicampi</name>
    <dbReference type="NCBI Taxonomy" id="2771369"/>
    <lineage>
        <taxon>Bacteria</taxon>
        <taxon>Bacillati</taxon>
        <taxon>Bacillota</taxon>
        <taxon>Bacilli</taxon>
        <taxon>Bacillales</taxon>
        <taxon>Alicyclobacillaceae</taxon>
        <taxon>Collibacillus</taxon>
    </lineage>
</organism>
<evidence type="ECO:0000256" key="5">
    <source>
        <dbReference type="ARBA" id="ARBA00022576"/>
    </source>
</evidence>
<dbReference type="InterPro" id="IPR005861">
    <property type="entry name" value="HisP_aminotrans"/>
</dbReference>
<evidence type="ECO:0000256" key="2">
    <source>
        <dbReference type="ARBA" id="ARBA00005011"/>
    </source>
</evidence>
<keyword evidence="6 11" id="KW-0028">Amino-acid biosynthesis</keyword>
<evidence type="ECO:0000256" key="10">
    <source>
        <dbReference type="ARBA" id="ARBA00047481"/>
    </source>
</evidence>
<comment type="catalytic activity">
    <reaction evidence="10 11">
        <text>L-histidinol phosphate + 2-oxoglutarate = 3-(imidazol-4-yl)-2-oxopropyl phosphate + L-glutamate</text>
        <dbReference type="Rhea" id="RHEA:23744"/>
        <dbReference type="ChEBI" id="CHEBI:16810"/>
        <dbReference type="ChEBI" id="CHEBI:29985"/>
        <dbReference type="ChEBI" id="CHEBI:57766"/>
        <dbReference type="ChEBI" id="CHEBI:57980"/>
        <dbReference type="EC" id="2.6.1.9"/>
    </reaction>
</comment>
<dbReference type="NCBIfam" id="TIGR01141">
    <property type="entry name" value="hisC"/>
    <property type="match status" value="1"/>
</dbReference>
<evidence type="ECO:0000256" key="3">
    <source>
        <dbReference type="ARBA" id="ARBA00007970"/>
    </source>
</evidence>
<dbReference type="InterPro" id="IPR015424">
    <property type="entry name" value="PyrdxlP-dep_Trfase"/>
</dbReference>
<dbReference type="InterPro" id="IPR050106">
    <property type="entry name" value="HistidinolP_aminotransfase"/>
</dbReference>
<dbReference type="EC" id="2.6.1.9" evidence="11"/>
<comment type="cofactor">
    <cofactor evidence="1 11">
        <name>pyridoxal 5'-phosphate</name>
        <dbReference type="ChEBI" id="CHEBI:597326"/>
    </cofactor>
</comment>
<keyword evidence="7 11" id="KW-0808">Transferase</keyword>
<keyword evidence="5 11" id="KW-0032">Aminotransferase</keyword>
<dbReference type="Gene3D" id="3.90.1150.10">
    <property type="entry name" value="Aspartate Aminotransferase, domain 1"/>
    <property type="match status" value="1"/>
</dbReference>
<proteinExistence type="inferred from homology"/>
<evidence type="ECO:0000313" key="13">
    <source>
        <dbReference type="EMBL" id="GIM47399.1"/>
    </source>
</evidence>
<dbReference type="Proteomes" id="UP001057291">
    <property type="component" value="Unassembled WGS sequence"/>
</dbReference>
<feature type="domain" description="Aminotransferase class I/classII large" evidence="12">
    <location>
        <begin position="35"/>
        <end position="361"/>
    </location>
</feature>
<evidence type="ECO:0000259" key="12">
    <source>
        <dbReference type="Pfam" id="PF00155"/>
    </source>
</evidence>
<sequence>MSQEILKNVRGTLERIKPYSPGKPIAEVQREYALTDVIKLASNENPIGASHKAQEAIREALSELHLYPDGGQTLLKQALAKRFSVSEDMIVIGNGSDEVITFICQTFLEPGDEVVVPTPSFSEYDFGTILMGANVVPVPLNSDFSYDLNSFLDAITEKTKIVFLCSPNNPTGTYIRKQEFRQFIENLPPHVLVIVDEAYNEYVEASDYAQGLDFLKEGFNIVVMRTFSKLFGLAALRVGYAIGPADIIGYISRTREPFNVNHLAQVAALAALEDVEHMKESLRVNREGKQQIYEGLAALNLSYIPTETNFILFDTKVDAKQVFQSLLKKGVIVRDGGIFGLPTYIRVSIGTAEQNERFLRELAEVLAELKTNATV</sequence>
<dbReference type="CDD" id="cd00609">
    <property type="entry name" value="AAT_like"/>
    <property type="match status" value="1"/>
</dbReference>
<dbReference type="InterPro" id="IPR015422">
    <property type="entry name" value="PyrdxlP-dep_Trfase_small"/>
</dbReference>
<name>A0AAV4LHV1_9BACL</name>
<dbReference type="RefSeq" id="WP_282200380.1">
    <property type="nucleotide sequence ID" value="NZ_BOQE01000001.1"/>
</dbReference>
<evidence type="ECO:0000256" key="7">
    <source>
        <dbReference type="ARBA" id="ARBA00022679"/>
    </source>
</evidence>
<dbReference type="InterPro" id="IPR015421">
    <property type="entry name" value="PyrdxlP-dep_Trfase_major"/>
</dbReference>
<dbReference type="EMBL" id="BOQE01000001">
    <property type="protein sequence ID" value="GIM47399.1"/>
    <property type="molecule type" value="Genomic_DNA"/>
</dbReference>
<evidence type="ECO:0000256" key="6">
    <source>
        <dbReference type="ARBA" id="ARBA00022605"/>
    </source>
</evidence>
<dbReference type="GO" id="GO:0000105">
    <property type="term" value="P:L-histidine biosynthetic process"/>
    <property type="evidence" value="ECO:0007669"/>
    <property type="project" value="UniProtKB-UniRule"/>
</dbReference>
<keyword evidence="8 11" id="KW-0663">Pyridoxal phosphate</keyword>
<dbReference type="GO" id="GO:0004400">
    <property type="term" value="F:histidinol-phosphate transaminase activity"/>
    <property type="evidence" value="ECO:0007669"/>
    <property type="project" value="UniProtKB-UniRule"/>
</dbReference>
<dbReference type="GO" id="GO:0030170">
    <property type="term" value="F:pyridoxal phosphate binding"/>
    <property type="evidence" value="ECO:0007669"/>
    <property type="project" value="InterPro"/>
</dbReference>
<evidence type="ECO:0000256" key="4">
    <source>
        <dbReference type="ARBA" id="ARBA00011738"/>
    </source>
</evidence>
<evidence type="ECO:0000256" key="9">
    <source>
        <dbReference type="ARBA" id="ARBA00023102"/>
    </source>
</evidence>
<dbReference type="InterPro" id="IPR004839">
    <property type="entry name" value="Aminotransferase_I/II_large"/>
</dbReference>
<dbReference type="PANTHER" id="PTHR43643">
    <property type="entry name" value="HISTIDINOL-PHOSPHATE AMINOTRANSFERASE 2"/>
    <property type="match status" value="1"/>
</dbReference>
<dbReference type="Gene3D" id="3.40.640.10">
    <property type="entry name" value="Type I PLP-dependent aspartate aminotransferase-like (Major domain)"/>
    <property type="match status" value="1"/>
</dbReference>
<dbReference type="HAMAP" id="MF_01023">
    <property type="entry name" value="HisC_aminotrans_2"/>
    <property type="match status" value="1"/>
</dbReference>
<keyword evidence="9 11" id="KW-0368">Histidine biosynthesis</keyword>
<evidence type="ECO:0000256" key="8">
    <source>
        <dbReference type="ARBA" id="ARBA00022898"/>
    </source>
</evidence>
<dbReference type="PANTHER" id="PTHR43643:SF6">
    <property type="entry name" value="HISTIDINOL-PHOSPHATE AMINOTRANSFERASE"/>
    <property type="match status" value="1"/>
</dbReference>
<reference evidence="13" key="1">
    <citation type="journal article" date="2023" name="Int. J. Syst. Evol. Microbiol.">
        <title>Collibacillus ludicampi gen. nov., sp. nov., a new soil bacterium of the family Alicyclobacillaceae.</title>
        <authorList>
            <person name="Jojima T."/>
            <person name="Ioku Y."/>
            <person name="Fukuta Y."/>
            <person name="Shirasaka N."/>
            <person name="Matsumura Y."/>
            <person name="Mori M."/>
        </authorList>
    </citation>
    <scope>NUCLEOTIDE SEQUENCE</scope>
    <source>
        <strain evidence="13">TP075</strain>
    </source>
</reference>